<gene>
    <name evidence="1" type="ORF">ABH943_008563</name>
</gene>
<name>A0ABW8MXU0_9BURK</name>
<comment type="caution">
    <text evidence="1">The sequence shown here is derived from an EMBL/GenBank/DDBJ whole genome shotgun (WGS) entry which is preliminary data.</text>
</comment>
<dbReference type="EMBL" id="JBIYDN010000053">
    <property type="protein sequence ID" value="MFK4448519.1"/>
    <property type="molecule type" value="Genomic_DNA"/>
</dbReference>
<accession>A0ABW8MXU0</accession>
<keyword evidence="2" id="KW-1185">Reference proteome</keyword>
<dbReference type="RefSeq" id="WP_404614882.1">
    <property type="nucleotide sequence ID" value="NZ_JBIYDN010000053.1"/>
</dbReference>
<proteinExistence type="predicted"/>
<evidence type="ECO:0000313" key="1">
    <source>
        <dbReference type="EMBL" id="MFK4448519.1"/>
    </source>
</evidence>
<protein>
    <submittedName>
        <fullName evidence="1">Uncharacterized protein</fullName>
    </submittedName>
</protein>
<reference evidence="1 2" key="2">
    <citation type="submission" date="2024-11" db="EMBL/GenBank/DDBJ databases">
        <title>Using genomics to understand microbial adaptation to soil warming.</title>
        <authorList>
            <person name="Deangelis K.M. PhD."/>
        </authorList>
    </citation>
    <scope>NUCLEOTIDE SEQUENCE [LARGE SCALE GENOMIC DNA]</scope>
    <source>
        <strain evidence="1 2">GAS97</strain>
    </source>
</reference>
<dbReference type="Proteomes" id="UP001620514">
    <property type="component" value="Unassembled WGS sequence"/>
</dbReference>
<sequence>MQLPHIFVCQGFLEISGSAIRDVPIPSSGRTLVKCAVKGAIMNECGFVTANMRELDWFKIIQVVAEHRAHGSFKAVPWPVFACETD</sequence>
<reference evidence="1 2" key="1">
    <citation type="submission" date="2024-10" db="EMBL/GenBank/DDBJ databases">
        <authorList>
            <person name="Deangelis K."/>
            <person name="Huntemann M."/>
            <person name="Clum A."/>
            <person name="Wang J."/>
            <person name="Palaniappan K."/>
            <person name="Ritter S."/>
            <person name="Chen I.-M."/>
            <person name="Stamatis D."/>
            <person name="Reddy T."/>
            <person name="O'Malley R."/>
            <person name="Daum C."/>
            <person name="Ng V."/>
            <person name="Ivanova N."/>
            <person name="Kyrpides N."/>
            <person name="Woyke T."/>
        </authorList>
    </citation>
    <scope>NUCLEOTIDE SEQUENCE [LARGE SCALE GENOMIC DNA]</scope>
    <source>
        <strain evidence="1 2">GAS97</strain>
    </source>
</reference>
<evidence type="ECO:0000313" key="2">
    <source>
        <dbReference type="Proteomes" id="UP001620514"/>
    </source>
</evidence>
<organism evidence="1 2">
    <name type="scientific">Caballeronia udeis</name>
    <dbReference type="NCBI Taxonomy" id="1232866"/>
    <lineage>
        <taxon>Bacteria</taxon>
        <taxon>Pseudomonadati</taxon>
        <taxon>Pseudomonadota</taxon>
        <taxon>Betaproteobacteria</taxon>
        <taxon>Burkholderiales</taxon>
        <taxon>Burkholderiaceae</taxon>
        <taxon>Caballeronia</taxon>
    </lineage>
</organism>